<dbReference type="PANTHER" id="PTHR33693:SF1">
    <property type="entry name" value="TYPE-4 URACIL-DNA GLYCOSYLASE"/>
    <property type="match status" value="1"/>
</dbReference>
<dbReference type="InterPro" id="IPR005122">
    <property type="entry name" value="Uracil-DNA_glycosylase-like"/>
</dbReference>
<evidence type="ECO:0000256" key="4">
    <source>
        <dbReference type="ARBA" id="ARBA00019403"/>
    </source>
</evidence>
<evidence type="ECO:0000259" key="13">
    <source>
        <dbReference type="SMART" id="SM00986"/>
    </source>
</evidence>
<evidence type="ECO:0000256" key="10">
    <source>
        <dbReference type="ARBA" id="ARBA00023014"/>
    </source>
</evidence>
<dbReference type="GeneID" id="89228324"/>
<dbReference type="EC" id="3.2.2.27" evidence="3"/>
<dbReference type="GO" id="GO:0006281">
    <property type="term" value="P:DNA repair"/>
    <property type="evidence" value="ECO:0007669"/>
    <property type="project" value="UniProtKB-KW"/>
</dbReference>
<dbReference type="AlphaFoldDB" id="A0AA96V768"/>
<evidence type="ECO:0000256" key="1">
    <source>
        <dbReference type="ARBA" id="ARBA00001400"/>
    </source>
</evidence>
<dbReference type="InterPro" id="IPR051536">
    <property type="entry name" value="UDG_Type-4/5"/>
</dbReference>
<accession>A0AA96V768</accession>
<keyword evidence="6" id="KW-0479">Metal-binding</keyword>
<dbReference type="Gene3D" id="3.40.470.10">
    <property type="entry name" value="Uracil-DNA glycosylase-like domain"/>
    <property type="match status" value="1"/>
</dbReference>
<dbReference type="EMBL" id="CP131061">
    <property type="protein sequence ID" value="WNY27115.1"/>
    <property type="molecule type" value="Genomic_DNA"/>
</dbReference>
<sequence length="237" mass="27181">MNLSPVDKDDFEKKKHKNDSGKMNRSLNDWVHEKPDTKQSEKPDTKQNEKPDVNTKETIMETFPGIEKLILDCKRCDLHKTVTNKVISKGSTHPKVVFIGEAPGKNEDETGIPFCGRAGKLLDKMIDYMKLKEEDWAVINTIKCRPPENRTPTVKEIEICRPFLTAQLNLMNPAVIILLGNTAEKAFGESAGWGEVKKTKDGKNILKIFHPAAMIYKREREQEQYAFLDKYKYLWAD</sequence>
<evidence type="ECO:0000313" key="14">
    <source>
        <dbReference type="EMBL" id="WNY27115.1"/>
    </source>
</evidence>
<feature type="compositionally biased region" description="Basic and acidic residues" evidence="12">
    <location>
        <begin position="30"/>
        <end position="55"/>
    </location>
</feature>
<dbReference type="SUPFAM" id="SSF52141">
    <property type="entry name" value="Uracil-DNA glycosylase-like"/>
    <property type="match status" value="1"/>
</dbReference>
<feature type="region of interest" description="Disordered" evidence="12">
    <location>
        <begin position="1"/>
        <end position="55"/>
    </location>
</feature>
<dbReference type="InterPro" id="IPR036895">
    <property type="entry name" value="Uracil-DNA_glycosylase-like_sf"/>
</dbReference>
<evidence type="ECO:0000256" key="8">
    <source>
        <dbReference type="ARBA" id="ARBA00022801"/>
    </source>
</evidence>
<dbReference type="NCBIfam" id="TIGR00758">
    <property type="entry name" value="UDG_fam4"/>
    <property type="match status" value="1"/>
</dbReference>
<reference evidence="14 15" key="1">
    <citation type="submission" date="2023-07" db="EMBL/GenBank/DDBJ databases">
        <title>Closed genome sequence of Methanosarcinaceae archaeon Am2.</title>
        <authorList>
            <person name="Poehlein A."/>
            <person name="Protasov E."/>
            <person name="Platt K."/>
            <person name="Reeh H."/>
            <person name="Daniel R."/>
            <person name="Brune A."/>
        </authorList>
    </citation>
    <scope>NUCLEOTIDE SEQUENCE [LARGE SCALE GENOMIC DNA]</scope>
    <source>
        <strain evidence="14 15">Am2</strain>
    </source>
</reference>
<evidence type="ECO:0000256" key="12">
    <source>
        <dbReference type="SAM" id="MobiDB-lite"/>
    </source>
</evidence>
<evidence type="ECO:0000256" key="11">
    <source>
        <dbReference type="ARBA" id="ARBA00023204"/>
    </source>
</evidence>
<comment type="catalytic activity">
    <reaction evidence="1">
        <text>Hydrolyzes single-stranded DNA or mismatched double-stranded DNA and polynucleotides, releasing free uracil.</text>
        <dbReference type="EC" id="3.2.2.27"/>
    </reaction>
</comment>
<keyword evidence="9" id="KW-0408">Iron</keyword>
<dbReference type="CDD" id="cd10030">
    <property type="entry name" value="UDG-F4_TTUDGA_SPO1dp_like"/>
    <property type="match status" value="1"/>
</dbReference>
<evidence type="ECO:0000256" key="3">
    <source>
        <dbReference type="ARBA" id="ARBA00012030"/>
    </source>
</evidence>
<evidence type="ECO:0000256" key="5">
    <source>
        <dbReference type="ARBA" id="ARBA00022485"/>
    </source>
</evidence>
<dbReference type="GO" id="GO:0046872">
    <property type="term" value="F:metal ion binding"/>
    <property type="evidence" value="ECO:0007669"/>
    <property type="project" value="UniProtKB-KW"/>
</dbReference>
<keyword evidence="11" id="KW-0234">DNA repair</keyword>
<evidence type="ECO:0000256" key="6">
    <source>
        <dbReference type="ARBA" id="ARBA00022723"/>
    </source>
</evidence>
<evidence type="ECO:0000256" key="9">
    <source>
        <dbReference type="ARBA" id="ARBA00023004"/>
    </source>
</evidence>
<dbReference type="SMART" id="SM00986">
    <property type="entry name" value="UDG"/>
    <property type="match status" value="1"/>
</dbReference>
<dbReference type="Pfam" id="PF03167">
    <property type="entry name" value="UDG"/>
    <property type="match status" value="1"/>
</dbReference>
<keyword evidence="5" id="KW-0004">4Fe-4S</keyword>
<dbReference type="GO" id="GO:0051539">
    <property type="term" value="F:4 iron, 4 sulfur cluster binding"/>
    <property type="evidence" value="ECO:0007669"/>
    <property type="project" value="UniProtKB-KW"/>
</dbReference>
<feature type="domain" description="Uracil-DNA glycosylase-like" evidence="13">
    <location>
        <begin position="87"/>
        <end position="228"/>
    </location>
</feature>
<protein>
    <recommendedName>
        <fullName evidence="4">Type-4 uracil-DNA glycosylase</fullName>
        <ecNumber evidence="3">3.2.2.27</ecNumber>
    </recommendedName>
</protein>
<keyword evidence="8" id="KW-0378">Hydrolase</keyword>
<evidence type="ECO:0000313" key="15">
    <source>
        <dbReference type="Proteomes" id="UP001304970"/>
    </source>
</evidence>
<keyword evidence="7" id="KW-0227">DNA damage</keyword>
<dbReference type="SMART" id="SM00987">
    <property type="entry name" value="UreE_C"/>
    <property type="match status" value="1"/>
</dbReference>
<feature type="compositionally biased region" description="Basic and acidic residues" evidence="12">
    <location>
        <begin position="1"/>
        <end position="22"/>
    </location>
</feature>
<comment type="similarity">
    <text evidence="2">Belongs to the uracil-DNA glycosylase (UDG) superfamily. Type 4 (UDGa) family.</text>
</comment>
<keyword evidence="15" id="KW-1185">Reference proteome</keyword>
<dbReference type="PANTHER" id="PTHR33693">
    <property type="entry name" value="TYPE-5 URACIL-DNA GLYCOSYLASE"/>
    <property type="match status" value="1"/>
</dbReference>
<keyword evidence="10" id="KW-0411">Iron-sulfur</keyword>
<dbReference type="RefSeq" id="WP_338097095.1">
    <property type="nucleotide sequence ID" value="NZ_CP131061.1"/>
</dbReference>
<proteinExistence type="inferred from homology"/>
<dbReference type="InterPro" id="IPR005273">
    <property type="entry name" value="Ura-DNA_glyco_family4"/>
</dbReference>
<name>A0AA96V768_9EURY</name>
<dbReference type="Proteomes" id="UP001304970">
    <property type="component" value="Chromosome"/>
</dbReference>
<organism evidence="14 15">
    <name type="scientific">Methanolapillus ohkumae</name>
    <dbReference type="NCBI Taxonomy" id="3028298"/>
    <lineage>
        <taxon>Archaea</taxon>
        <taxon>Methanobacteriati</taxon>
        <taxon>Methanobacteriota</taxon>
        <taxon>Stenosarchaea group</taxon>
        <taxon>Methanomicrobia</taxon>
        <taxon>Methanosarcinales</taxon>
        <taxon>Methanosarcinaceae</taxon>
        <taxon>Methanolapillus</taxon>
    </lineage>
</organism>
<dbReference type="GO" id="GO:0004844">
    <property type="term" value="F:uracil DNA N-glycosylase activity"/>
    <property type="evidence" value="ECO:0007669"/>
    <property type="project" value="UniProtKB-EC"/>
</dbReference>
<evidence type="ECO:0000256" key="2">
    <source>
        <dbReference type="ARBA" id="ARBA00006521"/>
    </source>
</evidence>
<gene>
    <name evidence="14" type="ORF">MsAm2_09050</name>
</gene>
<evidence type="ECO:0000256" key="7">
    <source>
        <dbReference type="ARBA" id="ARBA00022763"/>
    </source>
</evidence>